<proteinExistence type="predicted"/>
<dbReference type="Proteomes" id="UP000698800">
    <property type="component" value="Unassembled WGS sequence"/>
</dbReference>
<feature type="domain" description="UBC core" evidence="1">
    <location>
        <begin position="1133"/>
        <end position="1292"/>
    </location>
</feature>
<dbReference type="SUPFAM" id="SSF54495">
    <property type="entry name" value="UBC-like"/>
    <property type="match status" value="1"/>
</dbReference>
<dbReference type="Gene3D" id="3.10.110.10">
    <property type="entry name" value="Ubiquitin Conjugating Enzyme"/>
    <property type="match status" value="1"/>
</dbReference>
<evidence type="ECO:0000313" key="3">
    <source>
        <dbReference type="Proteomes" id="UP000698800"/>
    </source>
</evidence>
<name>A0A9P8I230_9PEZI</name>
<dbReference type="InterPro" id="IPR016135">
    <property type="entry name" value="UBQ-conjugating_enzyme/RWD"/>
</dbReference>
<dbReference type="InterPro" id="IPR000608">
    <property type="entry name" value="UBC"/>
</dbReference>
<keyword evidence="3" id="KW-1185">Reference proteome</keyword>
<dbReference type="SMART" id="SM00212">
    <property type="entry name" value="UBCc"/>
    <property type="match status" value="1"/>
</dbReference>
<evidence type="ECO:0000313" key="2">
    <source>
        <dbReference type="EMBL" id="KAH0544426.1"/>
    </source>
</evidence>
<dbReference type="InterPro" id="IPR010730">
    <property type="entry name" value="HET"/>
</dbReference>
<comment type="caution">
    <text evidence="2">The sequence shown here is derived from an EMBL/GenBank/DDBJ whole genome shotgun (WGS) entry which is preliminary data.</text>
</comment>
<sequence>MKVGLKPSGLFEFTPLPSEEPGIRLITLLPNHAEGNVGCILKNHVWDIDTVYVSANVSGNDLRSAGATAASTVTYEALSYTWGDESSPQQITLNNRVFEVTQNLFAALKHLRYQERPRIIWIDAICINRADPVEKGHQIRRMHRIYQHATQVVVWLGVASDDSNSALMLAQEIYNCFTHVEEEDEEDNPQGSLKKLTIMTKTKHLVNKRNASAWIALHRLLNRPWWGRAWIYQELIMAKRARFYCGKKFTSWPAVELAIRTAFYTTSNVEYMINAMAPLATISNPNLYVWPRDCQPVLQGLRMGRMFKIWADPKRDLTVKGRYTVPLSDAVSRWLQASRDRLCKFPHDKIYAILGLVLPSLSAEIMQPDYEQPVYPLYKQLVKAFIHSIGSLNVICYSQYPDTQADMPSWTPDWRRPWRMALIMDGDLRPMQREWHSKAIARFPPTFSNDLSMVKVLGFQLGAVRRTQVEREILPNLQQEIKEVEPPEHEQSFSIPSHQRTLWNFETEARDLLRPALSTFPEDHAVWRDASGILICMLLLRYDPKRSGWSEIVAQQPGAMASFFKLFQLHREPEFAEVYHSIRAITGCRTLAETNTSEFCLVPFWVKEGDFICQLIGCSVPIVLRRRSDGRYTYVGDCYVYRKMHGEMIDLLERKLKRPNDLESYAGSCLLHLPAISIAMALWTGGDEELDDDFLLALKLSEGFNQFDLGHCSSQDLDEDYILALKLSEQSNRPGLEDSNEDFLLALKLSEGFDQDYGQLETDAAFARRLERELDGGGSPEESEGKSSVTSTETSANVAILREWYTRSQGQALKLNTLFQHLNFLDDTMLRERSGLHLIAMAPNRARHLTTGIYPGPAGIGFGHNFPPTSSMLGQIQASRAHDPKIDQKTSAAFSFISANLNDFAGDIRVSQDRRVPVLSVMSAMLDLSLFSETIEMLLRSDSIKELADRLDLVKSLLGLLEAMIARDDLRGILKQPRRLKKHTKGLRGIAQSPPGTAVISVIVLEDEQEPRSQPLFDLLGRLRVQAEVYLKGARGSNDEAFRSGEGATSMNLCEHLVKMHDSMLSTMGSVGSTNGPGEGRGVRLGRYLYPTAVSPKSELPLGAPKVLDWSAAVLNTHCFKGDAEKIKKPLPGRQPKLVRQIAELTNLPEGIFVRAMDVRPDVLKVLIVGPKDTPYEGGLFEFDVLAPADFPNSPPKVMLKTTGGGRVRFNPNLYANGKVVCLSLINTWEGNATEKWMPGSSTLLQVFVSIQSMIFVECPYINEPGREGLGGSLASEQHKEFVRANTIRWGMIDWLQTRLKRNGIWKDASSHMVKITESLQDVVNAHFLHNASQLQQLIRNSAGKNVGIWHFNGNLTEDTLNCSSSGGMNLEKEFDKCLSLLK</sequence>
<dbReference type="PANTHER" id="PTHR24148:SF64">
    <property type="entry name" value="HETEROKARYON INCOMPATIBILITY DOMAIN-CONTAINING PROTEIN"/>
    <property type="match status" value="1"/>
</dbReference>
<organism evidence="2 3">
    <name type="scientific">Glutinoglossum americanum</name>
    <dbReference type="NCBI Taxonomy" id="1670608"/>
    <lineage>
        <taxon>Eukaryota</taxon>
        <taxon>Fungi</taxon>
        <taxon>Dikarya</taxon>
        <taxon>Ascomycota</taxon>
        <taxon>Pezizomycotina</taxon>
        <taxon>Geoglossomycetes</taxon>
        <taxon>Geoglossales</taxon>
        <taxon>Geoglossaceae</taxon>
        <taxon>Glutinoglossum</taxon>
    </lineage>
</organism>
<dbReference type="Pfam" id="PF06985">
    <property type="entry name" value="HET"/>
    <property type="match status" value="1"/>
</dbReference>
<dbReference type="OrthoDB" id="4850726at2759"/>
<evidence type="ECO:0000259" key="1">
    <source>
        <dbReference type="PROSITE" id="PS50127"/>
    </source>
</evidence>
<dbReference type="EMBL" id="JAGHQL010000019">
    <property type="protein sequence ID" value="KAH0544426.1"/>
    <property type="molecule type" value="Genomic_DNA"/>
</dbReference>
<reference evidence="2" key="1">
    <citation type="submission" date="2021-03" db="EMBL/GenBank/DDBJ databases">
        <title>Comparative genomics and phylogenomic investigation of the class Geoglossomycetes provide insights into ecological specialization and systematics.</title>
        <authorList>
            <person name="Melie T."/>
            <person name="Pirro S."/>
            <person name="Miller A.N."/>
            <person name="Quandt A."/>
        </authorList>
    </citation>
    <scope>NUCLEOTIDE SEQUENCE</scope>
    <source>
        <strain evidence="2">GBOQ0MN5Z8</strain>
    </source>
</reference>
<dbReference type="Pfam" id="PF00179">
    <property type="entry name" value="UQ_con"/>
    <property type="match status" value="1"/>
</dbReference>
<dbReference type="InterPro" id="IPR052895">
    <property type="entry name" value="HetReg/Transcr_Mod"/>
</dbReference>
<dbReference type="PROSITE" id="PS50127">
    <property type="entry name" value="UBC_2"/>
    <property type="match status" value="1"/>
</dbReference>
<protein>
    <recommendedName>
        <fullName evidence="1">UBC core domain-containing protein</fullName>
    </recommendedName>
</protein>
<accession>A0A9P8I230</accession>
<dbReference type="PANTHER" id="PTHR24148">
    <property type="entry name" value="ANKYRIN REPEAT DOMAIN-CONTAINING PROTEIN 39 HOMOLOG-RELATED"/>
    <property type="match status" value="1"/>
</dbReference>
<gene>
    <name evidence="2" type="ORF">FGG08_001453</name>
</gene>